<reference evidence="5" key="1">
    <citation type="submission" date="2025-08" db="UniProtKB">
        <authorList>
            <consortium name="RefSeq"/>
        </authorList>
    </citation>
    <scope>IDENTIFICATION</scope>
</reference>
<feature type="region of interest" description="Disordered" evidence="2">
    <location>
        <begin position="233"/>
        <end position="529"/>
    </location>
</feature>
<organism evidence="4 5">
    <name type="scientific">Octodon degus</name>
    <name type="common">Degu</name>
    <name type="synonym">Sciurus degus</name>
    <dbReference type="NCBI Taxonomy" id="10160"/>
    <lineage>
        <taxon>Eukaryota</taxon>
        <taxon>Metazoa</taxon>
        <taxon>Chordata</taxon>
        <taxon>Craniata</taxon>
        <taxon>Vertebrata</taxon>
        <taxon>Euteleostomi</taxon>
        <taxon>Mammalia</taxon>
        <taxon>Eutheria</taxon>
        <taxon>Euarchontoglires</taxon>
        <taxon>Glires</taxon>
        <taxon>Rodentia</taxon>
        <taxon>Hystricomorpha</taxon>
        <taxon>Octodontidae</taxon>
        <taxon>Octodon</taxon>
    </lineage>
</organism>
<evidence type="ECO:0000313" key="5">
    <source>
        <dbReference type="RefSeq" id="XP_023569906.1"/>
    </source>
</evidence>
<dbReference type="GO" id="GO:0090162">
    <property type="term" value="P:establishment of epithelial cell polarity"/>
    <property type="evidence" value="ECO:0007669"/>
    <property type="project" value="InterPro"/>
</dbReference>
<feature type="region of interest" description="Disordered" evidence="2">
    <location>
        <begin position="28"/>
        <end position="70"/>
    </location>
</feature>
<dbReference type="Pfam" id="PF21007">
    <property type="entry name" value="FBF1"/>
    <property type="match status" value="2"/>
</dbReference>
<dbReference type="OrthoDB" id="8195456at2759"/>
<dbReference type="GO" id="GO:0036064">
    <property type="term" value="C:ciliary basal body"/>
    <property type="evidence" value="ECO:0007669"/>
    <property type="project" value="TreeGrafter"/>
</dbReference>
<dbReference type="Proteomes" id="UP000515203">
    <property type="component" value="Unplaced"/>
</dbReference>
<keyword evidence="4" id="KW-1185">Reference proteome</keyword>
<keyword evidence="1" id="KW-0175">Coiled coil</keyword>
<evidence type="ECO:0000313" key="4">
    <source>
        <dbReference type="Proteomes" id="UP000515203"/>
    </source>
</evidence>
<feature type="coiled-coil region" evidence="1">
    <location>
        <begin position="760"/>
        <end position="791"/>
    </location>
</feature>
<feature type="compositionally biased region" description="Basic and acidic residues" evidence="2">
    <location>
        <begin position="282"/>
        <end position="299"/>
    </location>
</feature>
<feature type="domain" description="Fas-binding factor 1 C-terminal" evidence="3">
    <location>
        <begin position="658"/>
        <end position="727"/>
    </location>
</feature>
<dbReference type="InterPro" id="IPR033561">
    <property type="entry name" value="FBF1"/>
</dbReference>
<dbReference type="CTD" id="85302"/>
<dbReference type="PANTHER" id="PTHR33689:SF1">
    <property type="entry name" value="FAS-BINDING FACTOR 1"/>
    <property type="match status" value="1"/>
</dbReference>
<dbReference type="GO" id="GO:0005814">
    <property type="term" value="C:centriole"/>
    <property type="evidence" value="ECO:0007669"/>
    <property type="project" value="TreeGrafter"/>
</dbReference>
<proteinExistence type="predicted"/>
<dbReference type="AlphaFoldDB" id="A0A6P6ECB0"/>
<dbReference type="PANTHER" id="PTHR33689">
    <property type="entry name" value="FAS-BINDING FACTOR 1"/>
    <property type="match status" value="1"/>
</dbReference>
<dbReference type="RefSeq" id="XP_023569906.1">
    <property type="nucleotide sequence ID" value="XM_023714138.1"/>
</dbReference>
<accession>A0A6P6ECB0</accession>
<feature type="compositionally biased region" description="Polar residues" evidence="2">
    <location>
        <begin position="315"/>
        <end position="327"/>
    </location>
</feature>
<dbReference type="FunCoup" id="A0A6P6ECB0">
    <property type="interactions" value="895"/>
</dbReference>
<evidence type="ECO:0000256" key="2">
    <source>
        <dbReference type="SAM" id="MobiDB-lite"/>
    </source>
</evidence>
<protein>
    <submittedName>
        <fullName evidence="5">Fas-binding factor 1 isoform X1</fullName>
    </submittedName>
</protein>
<feature type="coiled-coil region" evidence="1">
    <location>
        <begin position="609"/>
        <end position="643"/>
    </location>
</feature>
<feature type="coiled-coil region" evidence="1">
    <location>
        <begin position="820"/>
        <end position="854"/>
    </location>
</feature>
<gene>
    <name evidence="5" type="primary">Fbf1</name>
</gene>
<dbReference type="InParanoid" id="A0A6P6ECB0"/>
<evidence type="ECO:0000256" key="1">
    <source>
        <dbReference type="SAM" id="Coils"/>
    </source>
</evidence>
<dbReference type="InterPro" id="IPR049390">
    <property type="entry name" value="FBF1_C"/>
</dbReference>
<sequence length="956" mass="104335">MAPKAKKALKGSIDDVLGELLGDDMILPEKPVEPVPYNRDATDVPPKLTSSKARGSSFREDDGFDTLGGLAGADAEVSDISDPDAQALLQAIKDLDDMDADLLGLKKSPSSNKRAGKGSGKQELPCNPKPAGRLTASEEGDTSPTRKPSPSPSNLGHQYRRLSFEDLEDPLARLLSDDEEGIAKKLPVTESKTTSHKNLSTGREPGPSIPLTPGDTPVRKKDELLFDDKDDIMATLGFGDSPTAEKRQMGGQEGPQPARSKLDELLGRGTATKLLARPGTGEQREFKLDKKCQRSQDKEDTYDDEVLTFGAYQPTWGSSEGRQSHPQSVRLLTESGPDPKGELSSKWSPPAASSPVPPRKGGADWLGLKDEDLNLLPASPTREPGGGDAVMSTPSIAPPMSQHSASGLHSVPPVPSSGTELPTEGAMSPVQSSHAPKLGASQEKEEAEDWLGRLLAQKKSQRLAREEHTGAYKTLNPPCTARSAPSGSQPVACIQEGDEAAAGRTLGGAASPEAPAIRPDAGGSPTSCSQAALALSAGDLKRKTASGDPSCTDVSEPAACFLSSQKPTVLPVPVQSLVQNLPPGTGYQKAILAAQAQLQSDTGPLQAELLQCPAQLAELEAQVRKLELEQAQHRVLLESWQQRHQADLELIESALRSQMEQLSSSLKELASHVEALHLTTSQERKSGIRQQDEQLRVLQERLDLQQRAMEEHRRLQEDIGKMEERLSRLEQMQMQVNTKLDAIISLAKEPAERQVRTSELQAKEEQLARDREAVAQEQQELRRQQQEVRATAWSQQLRAQEMEHMSKAASKKYEEGELALQKAQKMKAEQLARLQVLQRQHEQLRQQEEHVLQEQLSLAKQRMHLGRLGQDLPCCPLELPPRAQNPVPSSPCAACALVAAAPTSRQLPSRGPSQHLQPLLVWMRYEYEQNRAFLEDERLYLESLENSPYHRTSHSD</sequence>
<feature type="region of interest" description="Disordered" evidence="2">
    <location>
        <begin position="102"/>
        <end position="162"/>
    </location>
</feature>
<dbReference type="GO" id="GO:0060271">
    <property type="term" value="P:cilium assembly"/>
    <property type="evidence" value="ECO:0007669"/>
    <property type="project" value="InterPro"/>
</dbReference>
<dbReference type="GeneID" id="101581637"/>
<name>A0A6P6ECB0_OCTDE</name>
<dbReference type="GO" id="GO:0097539">
    <property type="term" value="C:ciliary transition fiber"/>
    <property type="evidence" value="ECO:0007669"/>
    <property type="project" value="InterPro"/>
</dbReference>
<feature type="coiled-coil region" evidence="1">
    <location>
        <begin position="688"/>
        <end position="732"/>
    </location>
</feature>
<feature type="compositionally biased region" description="Low complexity" evidence="2">
    <location>
        <begin position="344"/>
        <end position="354"/>
    </location>
</feature>
<feature type="region of interest" description="Disordered" evidence="2">
    <location>
        <begin position="175"/>
        <end position="219"/>
    </location>
</feature>
<feature type="domain" description="Fas-binding factor 1 C-terminal" evidence="3">
    <location>
        <begin position="733"/>
        <end position="945"/>
    </location>
</feature>
<feature type="compositionally biased region" description="Polar residues" evidence="2">
    <location>
        <begin position="190"/>
        <end position="201"/>
    </location>
</feature>
<evidence type="ECO:0000259" key="3">
    <source>
        <dbReference type="Pfam" id="PF21007"/>
    </source>
</evidence>